<dbReference type="EMBL" id="JAYMGO010000011">
    <property type="protein sequence ID" value="KAL1265907.1"/>
    <property type="molecule type" value="Genomic_DNA"/>
</dbReference>
<reference evidence="2 3" key="1">
    <citation type="submission" date="2023-09" db="EMBL/GenBank/DDBJ databases">
        <authorList>
            <person name="Wang M."/>
        </authorList>
    </citation>
    <scope>NUCLEOTIDE SEQUENCE [LARGE SCALE GENOMIC DNA]</scope>
    <source>
        <strain evidence="2">GT-2023</strain>
        <tissue evidence="2">Liver</tissue>
    </source>
</reference>
<dbReference type="PANTHER" id="PTHR31410:SF1">
    <property type="entry name" value="POST-GPI ATTACHMENT TO PROTEINS FACTOR 4"/>
    <property type="match status" value="1"/>
</dbReference>
<keyword evidence="1" id="KW-1133">Transmembrane helix</keyword>
<accession>A0ABR3MMP5</accession>
<dbReference type="PANTHER" id="PTHR31410">
    <property type="entry name" value="TRANSMEMBRANE PROTEIN 246"/>
    <property type="match status" value="1"/>
</dbReference>
<organism evidence="2 3">
    <name type="scientific">Cirrhinus molitorella</name>
    <name type="common">mud carp</name>
    <dbReference type="NCBI Taxonomy" id="172907"/>
    <lineage>
        <taxon>Eukaryota</taxon>
        <taxon>Metazoa</taxon>
        <taxon>Chordata</taxon>
        <taxon>Craniata</taxon>
        <taxon>Vertebrata</taxon>
        <taxon>Euteleostomi</taxon>
        <taxon>Actinopterygii</taxon>
        <taxon>Neopterygii</taxon>
        <taxon>Teleostei</taxon>
        <taxon>Ostariophysi</taxon>
        <taxon>Cypriniformes</taxon>
        <taxon>Cyprinidae</taxon>
        <taxon>Labeoninae</taxon>
        <taxon>Labeonini</taxon>
        <taxon>Cirrhinus</taxon>
    </lineage>
</organism>
<protein>
    <recommendedName>
        <fullName evidence="4">Transmembrane protein 246</fullName>
    </recommendedName>
</protein>
<dbReference type="Proteomes" id="UP001558613">
    <property type="component" value="Unassembled WGS sequence"/>
</dbReference>
<keyword evidence="1" id="KW-0812">Transmembrane</keyword>
<dbReference type="CDD" id="cd22190">
    <property type="entry name" value="PGAP4"/>
    <property type="match status" value="1"/>
</dbReference>
<feature type="transmembrane region" description="Helical" evidence="1">
    <location>
        <begin position="343"/>
        <end position="362"/>
    </location>
</feature>
<evidence type="ECO:0008006" key="4">
    <source>
        <dbReference type="Google" id="ProtNLM"/>
    </source>
</evidence>
<evidence type="ECO:0000313" key="3">
    <source>
        <dbReference type="Proteomes" id="UP001558613"/>
    </source>
</evidence>
<proteinExistence type="predicted"/>
<gene>
    <name evidence="2" type="ORF">QQF64_003934</name>
</gene>
<sequence length="454" mass="52110">MWFIRVADRVLVGPVHLDAFDAFHEDPPCALAPSEGLLFYLLVPSSRHWVLNGHILTQMPRWRTCTSKQFHWTSPIAQGLLLCILTFGVILPICCHRLLYSYYFLKTVYLDSLSDAALQESYDRGQEALRFWEAAASTKSLKDPLETIAKKPDLLVTIVTTRRGEGRDYHYLLQVAQQLQSLLKACGDKPCAEVMLCDVESGHALNEDALLLEKQFLVVRRSPDERWQSRDVANIFEKEKRDYVYCLRKGWDLMKPKNVVVLEDDAYPLTDFFPAVKNLLSRRFALDTLYIKLYHPERLQRYWNPEPYRILEWIGLGLFWATIILLFLSHYTPLSFTFSPPHFLFLALYVMAVAELAGRHYLLEIRRVSPQLYAVCPATECCTPAMLYPGNASIRVAEYLDQAACAQGNAKDMVLYKIARSRPGEKAHSVEPNLIKHIGAYSSVRTNHVPPRLI</sequence>
<evidence type="ECO:0000313" key="2">
    <source>
        <dbReference type="EMBL" id="KAL1265907.1"/>
    </source>
</evidence>
<evidence type="ECO:0000256" key="1">
    <source>
        <dbReference type="SAM" id="Phobius"/>
    </source>
</evidence>
<keyword evidence="1" id="KW-0472">Membrane</keyword>
<name>A0ABR3MMP5_9TELE</name>
<dbReference type="InterPro" id="IPR029675">
    <property type="entry name" value="PGAP4"/>
</dbReference>
<keyword evidence="3" id="KW-1185">Reference proteome</keyword>
<feature type="transmembrane region" description="Helical" evidence="1">
    <location>
        <begin position="310"/>
        <end position="331"/>
    </location>
</feature>
<feature type="transmembrane region" description="Helical" evidence="1">
    <location>
        <begin position="76"/>
        <end position="100"/>
    </location>
</feature>
<comment type="caution">
    <text evidence="2">The sequence shown here is derived from an EMBL/GenBank/DDBJ whole genome shotgun (WGS) entry which is preliminary data.</text>
</comment>